<dbReference type="RefSeq" id="XP_003061417.1">
    <property type="nucleotide sequence ID" value="XM_003061371.1"/>
</dbReference>
<keyword evidence="2 4" id="KW-0863">Zinc-finger</keyword>
<dbReference type="Proteomes" id="UP000001876">
    <property type="component" value="Unassembled WGS sequence"/>
</dbReference>
<protein>
    <submittedName>
        <fullName evidence="8">Predicted protein</fullName>
    </submittedName>
</protein>
<keyword evidence="1 4" id="KW-0479">Metal-binding</keyword>
<feature type="region of interest" description="Disordered" evidence="6">
    <location>
        <begin position="356"/>
        <end position="391"/>
    </location>
</feature>
<feature type="zinc finger region" description="TRAF-type" evidence="4">
    <location>
        <begin position="54"/>
        <end position="108"/>
    </location>
</feature>
<evidence type="ECO:0000256" key="2">
    <source>
        <dbReference type="ARBA" id="ARBA00022771"/>
    </source>
</evidence>
<evidence type="ECO:0000313" key="9">
    <source>
        <dbReference type="Proteomes" id="UP000001876"/>
    </source>
</evidence>
<feature type="domain" description="TRAF-type" evidence="7">
    <location>
        <begin position="54"/>
        <end position="108"/>
    </location>
</feature>
<dbReference type="AlphaFoldDB" id="C1N0N3"/>
<evidence type="ECO:0000256" key="6">
    <source>
        <dbReference type="SAM" id="MobiDB-lite"/>
    </source>
</evidence>
<dbReference type="InterPro" id="IPR013083">
    <property type="entry name" value="Znf_RING/FYVE/PHD"/>
</dbReference>
<dbReference type="PANTHER" id="PTHR10131">
    <property type="entry name" value="TNF RECEPTOR ASSOCIATED FACTOR"/>
    <property type="match status" value="1"/>
</dbReference>
<feature type="compositionally biased region" description="Gly residues" evidence="6">
    <location>
        <begin position="425"/>
        <end position="448"/>
    </location>
</feature>
<feature type="coiled-coil region" evidence="5">
    <location>
        <begin position="258"/>
        <end position="285"/>
    </location>
</feature>
<evidence type="ECO:0000256" key="4">
    <source>
        <dbReference type="PROSITE-ProRule" id="PRU00207"/>
    </source>
</evidence>
<dbReference type="PROSITE" id="PS50145">
    <property type="entry name" value="ZF_TRAF"/>
    <property type="match status" value="1"/>
</dbReference>
<dbReference type="KEGG" id="mpp:MICPUCDRAFT_51083"/>
<feature type="region of interest" description="Disordered" evidence="6">
    <location>
        <begin position="407"/>
        <end position="448"/>
    </location>
</feature>
<dbReference type="Pfam" id="PF02176">
    <property type="entry name" value="zf-TRAF"/>
    <property type="match status" value="1"/>
</dbReference>
<evidence type="ECO:0000313" key="8">
    <source>
        <dbReference type="EMBL" id="EEH54047.1"/>
    </source>
</evidence>
<dbReference type="Gene3D" id="3.30.40.10">
    <property type="entry name" value="Zinc/RING finger domain, C3HC4 (zinc finger)"/>
    <property type="match status" value="2"/>
</dbReference>
<dbReference type="EMBL" id="GG663744">
    <property type="protein sequence ID" value="EEH54047.1"/>
    <property type="molecule type" value="Genomic_DNA"/>
</dbReference>
<proteinExistence type="predicted"/>
<evidence type="ECO:0000259" key="7">
    <source>
        <dbReference type="PROSITE" id="PS50145"/>
    </source>
</evidence>
<feature type="coiled-coil region" evidence="5">
    <location>
        <begin position="181"/>
        <end position="208"/>
    </location>
</feature>
<dbReference type="GeneID" id="9686856"/>
<evidence type="ECO:0000256" key="1">
    <source>
        <dbReference type="ARBA" id="ARBA00022723"/>
    </source>
</evidence>
<evidence type="ECO:0000256" key="3">
    <source>
        <dbReference type="ARBA" id="ARBA00022833"/>
    </source>
</evidence>
<dbReference type="InterPro" id="IPR001293">
    <property type="entry name" value="Znf_TRAF"/>
</dbReference>
<keyword evidence="9" id="KW-1185">Reference proteome</keyword>
<organism evidence="9">
    <name type="scientific">Micromonas pusilla (strain CCMP1545)</name>
    <name type="common">Picoplanktonic green alga</name>
    <dbReference type="NCBI Taxonomy" id="564608"/>
    <lineage>
        <taxon>Eukaryota</taxon>
        <taxon>Viridiplantae</taxon>
        <taxon>Chlorophyta</taxon>
        <taxon>Mamiellophyceae</taxon>
        <taxon>Mamiellales</taxon>
        <taxon>Mamiellaceae</taxon>
        <taxon>Micromonas</taxon>
    </lineage>
</organism>
<sequence>MVTCGLADAEDASIACPHQCERRHLAAHEETCEFRAIECERCDARISARRARDHARVCPKRAERCDGCGVEIAASKMETHQKYHCGADTLACEYAPYGCAECGSREELAAHVREDASRHLRLVMLRLDATAAEFKAYENEVVGVKAAMTEHVRVGAADVEAVGAEVRRIDETATAEIDALREGLGELRAFYEEEVDRLEKQAERAKAFNDARVKDLESENAALRAVLESKMPREECDAFVQEMTEAKENATAETTRVNEAVETHVERWKRDAKKVRDEASTATRECADAVADLKRRVDGLDASDQHRFERAWESVQKTHDAFAAEILDVGRSQRALEERWRESNASLRGDVRARRSVLRPDAKAPLEPANAREEKARVRRPTEIGTARDEGALSKFRAQGAAKLLFGSGAKLGGKPASRGEENVGGRGTAPGGSARRGGGGGGPTAFR</sequence>
<accession>C1N0N3</accession>
<gene>
    <name evidence="8" type="ORF">MICPUCDRAFT_51083</name>
</gene>
<dbReference type="GO" id="GO:0008270">
    <property type="term" value="F:zinc ion binding"/>
    <property type="evidence" value="ECO:0007669"/>
    <property type="project" value="UniProtKB-KW"/>
</dbReference>
<dbReference type="STRING" id="564608.C1N0N3"/>
<keyword evidence="3 4" id="KW-0862">Zinc</keyword>
<keyword evidence="5" id="KW-0175">Coiled coil</keyword>
<name>C1N0N3_MICPC</name>
<reference evidence="8 9" key="1">
    <citation type="journal article" date="2009" name="Science">
        <title>Green evolution and dynamic adaptations revealed by genomes of the marine picoeukaryotes Micromonas.</title>
        <authorList>
            <person name="Worden A.Z."/>
            <person name="Lee J.H."/>
            <person name="Mock T."/>
            <person name="Rouze P."/>
            <person name="Simmons M.P."/>
            <person name="Aerts A.L."/>
            <person name="Allen A.E."/>
            <person name="Cuvelier M.L."/>
            <person name="Derelle E."/>
            <person name="Everett M.V."/>
            <person name="Foulon E."/>
            <person name="Grimwood J."/>
            <person name="Gundlach H."/>
            <person name="Henrissat B."/>
            <person name="Napoli C."/>
            <person name="McDonald S.M."/>
            <person name="Parker M.S."/>
            <person name="Rombauts S."/>
            <person name="Salamov A."/>
            <person name="Von Dassow P."/>
            <person name="Badger J.H."/>
            <person name="Coutinho P.M."/>
            <person name="Demir E."/>
            <person name="Dubchak I."/>
            <person name="Gentemann C."/>
            <person name="Eikrem W."/>
            <person name="Gready J.E."/>
            <person name="John U."/>
            <person name="Lanier W."/>
            <person name="Lindquist E.A."/>
            <person name="Lucas S."/>
            <person name="Mayer K.F."/>
            <person name="Moreau H."/>
            <person name="Not F."/>
            <person name="Otillar R."/>
            <person name="Panaud O."/>
            <person name="Pangilinan J."/>
            <person name="Paulsen I."/>
            <person name="Piegu B."/>
            <person name="Poliakov A."/>
            <person name="Robbens S."/>
            <person name="Schmutz J."/>
            <person name="Toulza E."/>
            <person name="Wyss T."/>
            <person name="Zelensky A."/>
            <person name="Zhou K."/>
            <person name="Armbrust E.V."/>
            <person name="Bhattacharya D."/>
            <person name="Goodenough U.W."/>
            <person name="Van de Peer Y."/>
            <person name="Grigoriev I.V."/>
        </authorList>
    </citation>
    <scope>NUCLEOTIDE SEQUENCE [LARGE SCALE GENOMIC DNA]</scope>
    <source>
        <strain evidence="8 9">CCMP1545</strain>
    </source>
</reference>
<evidence type="ECO:0000256" key="5">
    <source>
        <dbReference type="SAM" id="Coils"/>
    </source>
</evidence>
<dbReference type="PANTHER" id="PTHR10131:SF94">
    <property type="entry name" value="TNF RECEPTOR-ASSOCIATED FACTOR 4"/>
    <property type="match status" value="1"/>
</dbReference>